<keyword evidence="4" id="KW-1185">Reference proteome</keyword>
<dbReference type="Pfam" id="PF01408">
    <property type="entry name" value="GFO_IDH_MocA"/>
    <property type="match status" value="1"/>
</dbReference>
<evidence type="ECO:0000259" key="1">
    <source>
        <dbReference type="Pfam" id="PF01408"/>
    </source>
</evidence>
<dbReference type="Proteomes" id="UP000287447">
    <property type="component" value="Unassembled WGS sequence"/>
</dbReference>
<reference evidence="4" key="1">
    <citation type="submission" date="2019-01" db="EMBL/GenBank/DDBJ databases">
        <title>Gri0909 isolated from a small marine red alga.</title>
        <authorList>
            <person name="Kim J."/>
            <person name="Jeong S.E."/>
            <person name="Jeon C.O."/>
        </authorList>
    </citation>
    <scope>NUCLEOTIDE SEQUENCE [LARGE SCALE GENOMIC DNA]</scope>
    <source>
        <strain evidence="4">Gri0909</strain>
    </source>
</reference>
<dbReference type="SUPFAM" id="SSF55347">
    <property type="entry name" value="Glyceraldehyde-3-phosphate dehydrogenase-like, C-terminal domain"/>
    <property type="match status" value="1"/>
</dbReference>
<name>A0A437QQD6_9PROT</name>
<proteinExistence type="predicted"/>
<comment type="caution">
    <text evidence="3">The sequence shown here is derived from an EMBL/GenBank/DDBJ whole genome shotgun (WGS) entry which is preliminary data.</text>
</comment>
<evidence type="ECO:0000313" key="4">
    <source>
        <dbReference type="Proteomes" id="UP000287447"/>
    </source>
</evidence>
<organism evidence="3 4">
    <name type="scientific">Hwanghaeella grinnelliae</name>
    <dbReference type="NCBI Taxonomy" id="2500179"/>
    <lineage>
        <taxon>Bacteria</taxon>
        <taxon>Pseudomonadati</taxon>
        <taxon>Pseudomonadota</taxon>
        <taxon>Alphaproteobacteria</taxon>
        <taxon>Rhodospirillales</taxon>
        <taxon>Rhodospirillaceae</taxon>
        <taxon>Hwanghaeella</taxon>
    </lineage>
</organism>
<dbReference type="GO" id="GO:0000166">
    <property type="term" value="F:nucleotide binding"/>
    <property type="evidence" value="ECO:0007669"/>
    <property type="project" value="InterPro"/>
</dbReference>
<dbReference type="InterPro" id="IPR000683">
    <property type="entry name" value="Gfo/Idh/MocA-like_OxRdtase_N"/>
</dbReference>
<dbReference type="Gene3D" id="3.40.50.720">
    <property type="entry name" value="NAD(P)-binding Rossmann-like Domain"/>
    <property type="match status" value="1"/>
</dbReference>
<sequence>MKRGLSLTSDSPIRVGVAGLGRAFVLTLPSFKADPRVTLVACAAPRQDSRDTFVQEFGGTAYATVEELCADPAVEAIYIATPHQMHRAHAEAALRAGKHVLVDKPLCVSMADALAIAETAEKTGRHVIVGPSHSFDLPVLKTLELIESGAYGRVRMIHALNFTDFLYRPRRPEELVTDEGGGVVFSQGVHQVDIVRLLGGGMAASLRASTGQWDADRPTECAYAAHMTFEGGAFASLTYSGFAHFDSNEYCGWSGELGHTVDPRNYGAARRALMGMDDPSAEVRLKAERTFGSSSALPWPSENEHFGPVIVSCDHADLRLTPLGIWVYGHTNKEFIKVPVGPVPRRGVFDALWAAVRENMAAVQDARWGAASLEVCHGILTSAREGREITFEHQVPVRR</sequence>
<dbReference type="OrthoDB" id="9792935at2"/>
<feature type="domain" description="Gfo/Idh/MocA-like oxidoreductase N-terminal" evidence="1">
    <location>
        <begin position="13"/>
        <end position="130"/>
    </location>
</feature>
<evidence type="ECO:0000259" key="2">
    <source>
        <dbReference type="Pfam" id="PF22725"/>
    </source>
</evidence>
<gene>
    <name evidence="3" type="ORF">EOI86_16280</name>
</gene>
<feature type="domain" description="GFO/IDH/MocA-like oxidoreductase" evidence="2">
    <location>
        <begin position="141"/>
        <end position="246"/>
    </location>
</feature>
<dbReference type="EMBL" id="SADE01000002">
    <property type="protein sequence ID" value="RVU36725.1"/>
    <property type="molecule type" value="Genomic_DNA"/>
</dbReference>
<dbReference type="Gene3D" id="3.30.360.10">
    <property type="entry name" value="Dihydrodipicolinate Reductase, domain 2"/>
    <property type="match status" value="1"/>
</dbReference>
<dbReference type="PANTHER" id="PTHR43377">
    <property type="entry name" value="BILIVERDIN REDUCTASE A"/>
    <property type="match status" value="1"/>
</dbReference>
<dbReference type="InterPro" id="IPR051450">
    <property type="entry name" value="Gfo/Idh/MocA_Oxidoreductases"/>
</dbReference>
<protein>
    <submittedName>
        <fullName evidence="3">Gfo/Idh/MocA family oxidoreductase</fullName>
    </submittedName>
</protein>
<dbReference type="Pfam" id="PF22725">
    <property type="entry name" value="GFO_IDH_MocA_C3"/>
    <property type="match status" value="1"/>
</dbReference>
<dbReference type="InterPro" id="IPR036291">
    <property type="entry name" value="NAD(P)-bd_dom_sf"/>
</dbReference>
<dbReference type="AlphaFoldDB" id="A0A437QQD6"/>
<accession>A0A437QQD6</accession>
<dbReference type="SUPFAM" id="SSF51735">
    <property type="entry name" value="NAD(P)-binding Rossmann-fold domains"/>
    <property type="match status" value="1"/>
</dbReference>
<dbReference type="PANTHER" id="PTHR43377:SF1">
    <property type="entry name" value="BILIVERDIN REDUCTASE A"/>
    <property type="match status" value="1"/>
</dbReference>
<evidence type="ECO:0000313" key="3">
    <source>
        <dbReference type="EMBL" id="RVU36725.1"/>
    </source>
</evidence>
<dbReference type="InterPro" id="IPR055170">
    <property type="entry name" value="GFO_IDH_MocA-like_dom"/>
</dbReference>